<dbReference type="GO" id="GO:0020037">
    <property type="term" value="F:heme binding"/>
    <property type="evidence" value="ECO:0007669"/>
    <property type="project" value="InterPro"/>
</dbReference>
<evidence type="ECO:0000256" key="9">
    <source>
        <dbReference type="PIRSR" id="PIRSR602401-1"/>
    </source>
</evidence>
<protein>
    <recommendedName>
        <fullName evidence="13">Cytochrome P450</fullName>
    </recommendedName>
</protein>
<dbReference type="Pfam" id="PF00067">
    <property type="entry name" value="p450"/>
    <property type="match status" value="1"/>
</dbReference>
<reference evidence="11 12" key="1">
    <citation type="submission" date="2014-04" db="EMBL/GenBank/DDBJ databases">
        <authorList>
            <consortium name="DOE Joint Genome Institute"/>
            <person name="Kuo A."/>
            <person name="Zuccaro A."/>
            <person name="Kohler A."/>
            <person name="Nagy L.G."/>
            <person name="Floudas D."/>
            <person name="Copeland A."/>
            <person name="Barry K.W."/>
            <person name="Cichocki N."/>
            <person name="Veneault-Fourrey C."/>
            <person name="LaButti K."/>
            <person name="Lindquist E.A."/>
            <person name="Lipzen A."/>
            <person name="Lundell T."/>
            <person name="Morin E."/>
            <person name="Murat C."/>
            <person name="Sun H."/>
            <person name="Tunlid A."/>
            <person name="Henrissat B."/>
            <person name="Grigoriev I.V."/>
            <person name="Hibbett D.S."/>
            <person name="Martin F."/>
            <person name="Nordberg H.P."/>
            <person name="Cantor M.N."/>
            <person name="Hua S.X."/>
        </authorList>
    </citation>
    <scope>NUCLEOTIDE SEQUENCE [LARGE SCALE GENOMIC DNA]</scope>
    <source>
        <strain evidence="11 12">MAFF 305830</strain>
    </source>
</reference>
<dbReference type="InterPro" id="IPR036396">
    <property type="entry name" value="Cyt_P450_sf"/>
</dbReference>
<dbReference type="HOGENOM" id="CLU_001570_2_3_1"/>
<dbReference type="PANTHER" id="PTHR46300">
    <property type="entry name" value="P450, PUTATIVE (EUROFUNG)-RELATED-RELATED"/>
    <property type="match status" value="1"/>
</dbReference>
<keyword evidence="8 10" id="KW-0503">Monooxygenase</keyword>
<feature type="binding site" description="axial binding residue" evidence="9">
    <location>
        <position position="403"/>
    </location>
    <ligand>
        <name>heme</name>
        <dbReference type="ChEBI" id="CHEBI:30413"/>
    </ligand>
    <ligandPart>
        <name>Fe</name>
        <dbReference type="ChEBI" id="CHEBI:18248"/>
    </ligandPart>
</feature>
<evidence type="ECO:0000256" key="6">
    <source>
        <dbReference type="ARBA" id="ARBA00023002"/>
    </source>
</evidence>
<dbReference type="Proteomes" id="UP000054097">
    <property type="component" value="Unassembled WGS sequence"/>
</dbReference>
<dbReference type="SUPFAM" id="SSF48264">
    <property type="entry name" value="Cytochrome P450"/>
    <property type="match status" value="1"/>
</dbReference>
<name>A0A0C2WZP3_SERVB</name>
<dbReference type="InterPro" id="IPR001128">
    <property type="entry name" value="Cyt_P450"/>
</dbReference>
<evidence type="ECO:0000256" key="5">
    <source>
        <dbReference type="ARBA" id="ARBA00022723"/>
    </source>
</evidence>
<dbReference type="InterPro" id="IPR050364">
    <property type="entry name" value="Cytochrome_P450_fung"/>
</dbReference>
<evidence type="ECO:0000256" key="1">
    <source>
        <dbReference type="ARBA" id="ARBA00001971"/>
    </source>
</evidence>
<evidence type="ECO:0000256" key="10">
    <source>
        <dbReference type="RuleBase" id="RU000461"/>
    </source>
</evidence>
<evidence type="ECO:0000256" key="2">
    <source>
        <dbReference type="ARBA" id="ARBA00005179"/>
    </source>
</evidence>
<dbReference type="CDD" id="cd11065">
    <property type="entry name" value="CYP64-like"/>
    <property type="match status" value="1"/>
</dbReference>
<keyword evidence="4 9" id="KW-0349">Heme</keyword>
<keyword evidence="6 10" id="KW-0560">Oxidoreductase</keyword>
<dbReference type="PANTHER" id="PTHR46300:SF7">
    <property type="entry name" value="P450, PUTATIVE (EUROFUNG)-RELATED"/>
    <property type="match status" value="1"/>
</dbReference>
<reference evidence="12" key="2">
    <citation type="submission" date="2015-01" db="EMBL/GenBank/DDBJ databases">
        <title>Evolutionary Origins and Diversification of the Mycorrhizal Mutualists.</title>
        <authorList>
            <consortium name="DOE Joint Genome Institute"/>
            <consortium name="Mycorrhizal Genomics Consortium"/>
            <person name="Kohler A."/>
            <person name="Kuo A."/>
            <person name="Nagy L.G."/>
            <person name="Floudas D."/>
            <person name="Copeland A."/>
            <person name="Barry K.W."/>
            <person name="Cichocki N."/>
            <person name="Veneault-Fourrey C."/>
            <person name="LaButti K."/>
            <person name="Lindquist E.A."/>
            <person name="Lipzen A."/>
            <person name="Lundell T."/>
            <person name="Morin E."/>
            <person name="Murat C."/>
            <person name="Riley R."/>
            <person name="Ohm R."/>
            <person name="Sun H."/>
            <person name="Tunlid A."/>
            <person name="Henrissat B."/>
            <person name="Grigoriev I.V."/>
            <person name="Hibbett D.S."/>
            <person name="Martin F."/>
        </authorList>
    </citation>
    <scope>NUCLEOTIDE SEQUENCE [LARGE SCALE GENOMIC DNA]</scope>
    <source>
        <strain evidence="12">MAFF 305830</strain>
    </source>
</reference>
<dbReference type="Gene3D" id="1.10.630.10">
    <property type="entry name" value="Cytochrome P450"/>
    <property type="match status" value="1"/>
</dbReference>
<evidence type="ECO:0000313" key="11">
    <source>
        <dbReference type="EMBL" id="KIM22757.1"/>
    </source>
</evidence>
<dbReference type="InterPro" id="IPR017972">
    <property type="entry name" value="Cyt_P450_CS"/>
</dbReference>
<dbReference type="PRINTS" id="PR00385">
    <property type="entry name" value="P450"/>
</dbReference>
<proteinExistence type="inferred from homology"/>
<organism evidence="11 12">
    <name type="scientific">Serendipita vermifera MAFF 305830</name>
    <dbReference type="NCBI Taxonomy" id="933852"/>
    <lineage>
        <taxon>Eukaryota</taxon>
        <taxon>Fungi</taxon>
        <taxon>Dikarya</taxon>
        <taxon>Basidiomycota</taxon>
        <taxon>Agaricomycotina</taxon>
        <taxon>Agaricomycetes</taxon>
        <taxon>Sebacinales</taxon>
        <taxon>Serendipitaceae</taxon>
        <taxon>Serendipita</taxon>
    </lineage>
</organism>
<comment type="similarity">
    <text evidence="3 10">Belongs to the cytochrome P450 family.</text>
</comment>
<comment type="pathway">
    <text evidence="2">Secondary metabolite biosynthesis.</text>
</comment>
<gene>
    <name evidence="11" type="ORF">M408DRAFT_78605</name>
</gene>
<dbReference type="InterPro" id="IPR002401">
    <property type="entry name" value="Cyt_P450_E_grp-I"/>
</dbReference>
<keyword evidence="7 9" id="KW-0408">Iron</keyword>
<keyword evidence="12" id="KW-1185">Reference proteome</keyword>
<dbReference type="EMBL" id="KN824349">
    <property type="protein sequence ID" value="KIM22757.1"/>
    <property type="molecule type" value="Genomic_DNA"/>
</dbReference>
<dbReference type="STRING" id="933852.A0A0C2WZP3"/>
<evidence type="ECO:0000256" key="8">
    <source>
        <dbReference type="ARBA" id="ARBA00023033"/>
    </source>
</evidence>
<evidence type="ECO:0000256" key="7">
    <source>
        <dbReference type="ARBA" id="ARBA00023004"/>
    </source>
</evidence>
<keyword evidence="5 9" id="KW-0479">Metal-binding</keyword>
<evidence type="ECO:0000256" key="4">
    <source>
        <dbReference type="ARBA" id="ARBA00022617"/>
    </source>
</evidence>
<sequence>MVIVSSSSDDLPGPRGLPILGNVLQNPLDREWLQYTAWGKQFGNIFKLNLFRQNVIIINSRKVAVDLLEKRSAIYSDRPRLIMAGELVGWNKGVTLRRPIITELRRYRKDLHGMLGSKATRQFWPVQEKAAKELILSLSKDPSDFFAHIRRAVTSTVVKIAYGHDIDSNQDPFVTLAEKAQANFSLAATPNAFVVDWFPPVKFIPDWMPMAGFKRKAYLWRRQLEDLLEMTIETVKRAIETGVVEPSYVSTLLMSRGLDGDAEDEIKWSALSLYTGGADTTVVPLTTLVLVLVLHPEIKARLQREMDLVTSGTRLPNFQDRDSLPFLRACLLEVMRFRPAIPSGVAHRVVTEDVYKGFRIPKGAPICLHHDLYNPEKIQPDRFLAGDNEDRTLAVFGFGRRICPGLHTAQDSLFILAASMVAAFDFLPICDTMGNPRLPMVNYTTGMISHPEQFKCQIIPRSKEIIPFIEESE</sequence>
<evidence type="ECO:0008006" key="13">
    <source>
        <dbReference type="Google" id="ProtNLM"/>
    </source>
</evidence>
<evidence type="ECO:0000313" key="12">
    <source>
        <dbReference type="Proteomes" id="UP000054097"/>
    </source>
</evidence>
<evidence type="ECO:0000256" key="3">
    <source>
        <dbReference type="ARBA" id="ARBA00010617"/>
    </source>
</evidence>
<comment type="cofactor">
    <cofactor evidence="1 9">
        <name>heme</name>
        <dbReference type="ChEBI" id="CHEBI:30413"/>
    </cofactor>
</comment>
<dbReference type="PROSITE" id="PS00086">
    <property type="entry name" value="CYTOCHROME_P450"/>
    <property type="match status" value="1"/>
</dbReference>
<dbReference type="GO" id="GO:0004497">
    <property type="term" value="F:monooxygenase activity"/>
    <property type="evidence" value="ECO:0007669"/>
    <property type="project" value="UniProtKB-KW"/>
</dbReference>
<accession>A0A0C2WZP3</accession>
<dbReference type="OrthoDB" id="2789670at2759"/>
<dbReference type="GO" id="GO:0005506">
    <property type="term" value="F:iron ion binding"/>
    <property type="evidence" value="ECO:0007669"/>
    <property type="project" value="InterPro"/>
</dbReference>
<dbReference type="AlphaFoldDB" id="A0A0C2WZP3"/>
<dbReference type="GO" id="GO:0016705">
    <property type="term" value="F:oxidoreductase activity, acting on paired donors, with incorporation or reduction of molecular oxygen"/>
    <property type="evidence" value="ECO:0007669"/>
    <property type="project" value="InterPro"/>
</dbReference>
<dbReference type="PRINTS" id="PR00463">
    <property type="entry name" value="EP450I"/>
</dbReference>